<dbReference type="Proteomes" id="UP001064087">
    <property type="component" value="Chromosome"/>
</dbReference>
<dbReference type="GO" id="GO:0005524">
    <property type="term" value="F:ATP binding"/>
    <property type="evidence" value="ECO:0007669"/>
    <property type="project" value="UniProtKB-KW"/>
</dbReference>
<dbReference type="Gene3D" id="2.40.50.100">
    <property type="match status" value="1"/>
</dbReference>
<organism evidence="9 10">
    <name type="scientific">Roseovarius pelagicus</name>
    <dbReference type="NCBI Taxonomy" id="2980108"/>
    <lineage>
        <taxon>Bacteria</taxon>
        <taxon>Pseudomonadati</taxon>
        <taxon>Pseudomonadota</taxon>
        <taxon>Alphaproteobacteria</taxon>
        <taxon>Rhodobacterales</taxon>
        <taxon>Roseobacteraceae</taxon>
        <taxon>Roseovarius</taxon>
    </lineage>
</organism>
<dbReference type="SUPFAM" id="SSF50331">
    <property type="entry name" value="MOP-like"/>
    <property type="match status" value="1"/>
</dbReference>
<evidence type="ECO:0000313" key="10">
    <source>
        <dbReference type="Proteomes" id="UP001064087"/>
    </source>
</evidence>
<dbReference type="InterPro" id="IPR003439">
    <property type="entry name" value="ABC_transporter-like_ATP-bd"/>
</dbReference>
<dbReference type="Pfam" id="PF08402">
    <property type="entry name" value="TOBE_2"/>
    <property type="match status" value="1"/>
</dbReference>
<comment type="similarity">
    <text evidence="7">Belongs to the ABC transporter superfamily. Spermidine/putrescine importer (TC 3.A.1.11.1) family.</text>
</comment>
<comment type="subunit">
    <text evidence="7">The complex is composed of two ATP-binding proteins (PotA), two transmembrane proteins (PotB and PotC) and a solute-binding protein (PotD).</text>
</comment>
<evidence type="ECO:0000313" key="9">
    <source>
        <dbReference type="EMBL" id="UXX82775.1"/>
    </source>
</evidence>
<evidence type="ECO:0000256" key="5">
    <source>
        <dbReference type="ARBA" id="ARBA00022967"/>
    </source>
</evidence>
<keyword evidence="1 7" id="KW-0813">Transport</keyword>
<keyword evidence="3 7" id="KW-0547">Nucleotide-binding</keyword>
<evidence type="ECO:0000256" key="4">
    <source>
        <dbReference type="ARBA" id="ARBA00022840"/>
    </source>
</evidence>
<dbReference type="InterPro" id="IPR008995">
    <property type="entry name" value="Mo/tungstate-bd_C_term_dom"/>
</dbReference>
<dbReference type="InterPro" id="IPR005893">
    <property type="entry name" value="PotA-like"/>
</dbReference>
<dbReference type="InterPro" id="IPR003593">
    <property type="entry name" value="AAA+_ATPase"/>
</dbReference>
<reference evidence="9" key="1">
    <citation type="submission" date="2022-10" db="EMBL/GenBank/DDBJ databases">
        <title>Roseovarius pelagicus sp. nov., isolated from Arctic seawater.</title>
        <authorList>
            <person name="Hong Y.W."/>
            <person name="Hwang C.Y."/>
        </authorList>
    </citation>
    <scope>NUCLEOTIDE SEQUENCE</scope>
    <source>
        <strain evidence="9">HL-MP18</strain>
    </source>
</reference>
<evidence type="ECO:0000256" key="2">
    <source>
        <dbReference type="ARBA" id="ARBA00022475"/>
    </source>
</evidence>
<dbReference type="InterPro" id="IPR027417">
    <property type="entry name" value="P-loop_NTPase"/>
</dbReference>
<dbReference type="SUPFAM" id="SSF52540">
    <property type="entry name" value="P-loop containing nucleoside triphosphate hydrolases"/>
    <property type="match status" value="1"/>
</dbReference>
<dbReference type="PROSITE" id="PS00211">
    <property type="entry name" value="ABC_TRANSPORTER_1"/>
    <property type="match status" value="1"/>
</dbReference>
<keyword evidence="5 7" id="KW-1278">Translocase</keyword>
<dbReference type="EC" id="7.6.2.11" evidence="7"/>
<evidence type="ECO:0000256" key="6">
    <source>
        <dbReference type="ARBA" id="ARBA00023136"/>
    </source>
</evidence>
<dbReference type="PANTHER" id="PTHR42781:SF6">
    <property type="entry name" value="SPERMIDINE_PUTRESCINE IMPORT ATP-BINDING PROTEIN POTA"/>
    <property type="match status" value="1"/>
</dbReference>
<comment type="function">
    <text evidence="7">Part of the ABC transporter complex PotABCD involved in spermidine/putrescine import. Responsible for energy coupling to the transport system.</text>
</comment>
<keyword evidence="2 7" id="KW-1003">Cell membrane</keyword>
<dbReference type="Pfam" id="PF00005">
    <property type="entry name" value="ABC_tran"/>
    <property type="match status" value="1"/>
</dbReference>
<sequence length="393" mass="42813">MTSQPDGNLARNTAAHPETDQKIGRSILLNGVTKTYGNFRAVDSLDLSIPEGELVTLLGPSGSGKSTTLMMIAGFTTPDDGEIWVGDRQVTQLPAHRRGIGVVFQQYALFPHMTVAENVAFPLQMRGMGRSDCQDRVRRVLDLVELPQLADRYPTELSGGQQQRVAFARAIVFDPPVLLLDEPLGALDKKLRETLQLEIKLLHARLGLTMIYVTHDQGEALAISDRVAVMNHGKLEQIGKPDTLYEEPNSRFVADFIGDANFLRGVITERGERTAKLRLRDGATVDVLVGDTVSEGSEIEVMLRPERVGLVSDDISGASESANRIEGELTDVSYIGESSKLQIGIGDGMSLTARVQNQGRKVAEYRIGQKLAVSWDVNDGIVFPVADYDGGGT</sequence>
<dbReference type="SMART" id="SM00382">
    <property type="entry name" value="AAA"/>
    <property type="match status" value="1"/>
</dbReference>
<evidence type="ECO:0000256" key="7">
    <source>
        <dbReference type="RuleBase" id="RU364083"/>
    </source>
</evidence>
<dbReference type="RefSeq" id="WP_165193604.1">
    <property type="nucleotide sequence ID" value="NZ_CP106738.1"/>
</dbReference>
<dbReference type="InterPro" id="IPR013611">
    <property type="entry name" value="Transp-assoc_OB_typ2"/>
</dbReference>
<feature type="domain" description="ABC transporter" evidence="8">
    <location>
        <begin position="27"/>
        <end position="257"/>
    </location>
</feature>
<keyword evidence="10" id="KW-1185">Reference proteome</keyword>
<name>A0ABY6DG55_9RHOB</name>
<evidence type="ECO:0000256" key="3">
    <source>
        <dbReference type="ARBA" id="ARBA00022741"/>
    </source>
</evidence>
<dbReference type="InterPro" id="IPR050093">
    <property type="entry name" value="ABC_SmlMolc_Importer"/>
</dbReference>
<evidence type="ECO:0000256" key="1">
    <source>
        <dbReference type="ARBA" id="ARBA00022448"/>
    </source>
</evidence>
<dbReference type="PROSITE" id="PS50893">
    <property type="entry name" value="ABC_TRANSPORTER_2"/>
    <property type="match status" value="1"/>
</dbReference>
<dbReference type="PANTHER" id="PTHR42781">
    <property type="entry name" value="SPERMIDINE/PUTRESCINE IMPORT ATP-BINDING PROTEIN POTA"/>
    <property type="match status" value="1"/>
</dbReference>
<keyword evidence="4 7" id="KW-0067">ATP-binding</keyword>
<protein>
    <recommendedName>
        <fullName evidence="7">Spermidine/putrescine import ATP-binding protein PotA</fullName>
        <ecNumber evidence="7">7.6.2.11</ecNumber>
    </recommendedName>
</protein>
<evidence type="ECO:0000259" key="8">
    <source>
        <dbReference type="PROSITE" id="PS50893"/>
    </source>
</evidence>
<dbReference type="InterPro" id="IPR017871">
    <property type="entry name" value="ABC_transporter-like_CS"/>
</dbReference>
<dbReference type="EMBL" id="CP106738">
    <property type="protein sequence ID" value="UXX82775.1"/>
    <property type="molecule type" value="Genomic_DNA"/>
</dbReference>
<comment type="catalytic activity">
    <reaction evidence="7">
        <text>ATP + H2O + polyamine-[polyamine-binding protein]Side 1 = ADP + phosphate + polyamineSide 2 + [polyamine-binding protein]Side 1.</text>
        <dbReference type="EC" id="7.6.2.11"/>
    </reaction>
</comment>
<dbReference type="Gene3D" id="3.40.50.300">
    <property type="entry name" value="P-loop containing nucleotide triphosphate hydrolases"/>
    <property type="match status" value="1"/>
</dbReference>
<gene>
    <name evidence="7" type="primary">potA</name>
    <name evidence="9" type="ORF">N7U68_17070</name>
</gene>
<keyword evidence="6 7" id="KW-0472">Membrane</keyword>
<accession>A0ABY6DG55</accession>
<proteinExistence type="inferred from homology"/>
<dbReference type="NCBIfam" id="TIGR01187">
    <property type="entry name" value="potA"/>
    <property type="match status" value="1"/>
</dbReference>